<evidence type="ECO:0000313" key="2">
    <source>
        <dbReference type="Proteomes" id="UP000664288"/>
    </source>
</evidence>
<name>A0ABS3J468_9HYPH</name>
<dbReference type="RefSeq" id="WP_207350570.1">
    <property type="nucleotide sequence ID" value="NZ_JAFMPY010000008.1"/>
</dbReference>
<protein>
    <recommendedName>
        <fullName evidence="3">CopG family transcriptional regulator</fullName>
    </recommendedName>
</protein>
<accession>A0ABS3J468</accession>
<organism evidence="1 2">
    <name type="scientific">Jiella sonneratiae</name>
    <dbReference type="NCBI Taxonomy" id="2816856"/>
    <lineage>
        <taxon>Bacteria</taxon>
        <taxon>Pseudomonadati</taxon>
        <taxon>Pseudomonadota</taxon>
        <taxon>Alphaproteobacteria</taxon>
        <taxon>Hyphomicrobiales</taxon>
        <taxon>Aurantimonadaceae</taxon>
        <taxon>Jiella</taxon>
    </lineage>
</organism>
<dbReference type="Proteomes" id="UP000664288">
    <property type="component" value="Unassembled WGS sequence"/>
</dbReference>
<dbReference type="EMBL" id="JAFMPY010000008">
    <property type="protein sequence ID" value="MBO0903925.1"/>
    <property type="molecule type" value="Genomic_DNA"/>
</dbReference>
<keyword evidence="2" id="KW-1185">Reference proteome</keyword>
<reference evidence="1 2" key="1">
    <citation type="submission" date="2021-03" db="EMBL/GenBank/DDBJ databases">
        <title>Whole genome sequence of Jiella sp. MQZ13P-4.</title>
        <authorList>
            <person name="Tuo L."/>
        </authorList>
    </citation>
    <scope>NUCLEOTIDE SEQUENCE [LARGE SCALE GENOMIC DNA]</scope>
    <source>
        <strain evidence="1 2">MQZ13P-4</strain>
    </source>
</reference>
<sequence>MASVDLSVRLEPSVKADLEAEASMTNQTAAEVAEAAIAQYLSGRKVKREAVRQALQEAEDGVFVSEAAISRWVESWGTADELPPPEPDVFPGR</sequence>
<evidence type="ECO:0008006" key="3">
    <source>
        <dbReference type="Google" id="ProtNLM"/>
    </source>
</evidence>
<gene>
    <name evidence="1" type="ORF">J1C47_09750</name>
</gene>
<evidence type="ECO:0000313" key="1">
    <source>
        <dbReference type="EMBL" id="MBO0903925.1"/>
    </source>
</evidence>
<proteinExistence type="predicted"/>
<comment type="caution">
    <text evidence="1">The sequence shown here is derived from an EMBL/GenBank/DDBJ whole genome shotgun (WGS) entry which is preliminary data.</text>
</comment>